<feature type="region of interest" description="Disordered" evidence="1">
    <location>
        <begin position="1"/>
        <end position="57"/>
    </location>
</feature>
<comment type="caution">
    <text evidence="2">The sequence shown here is derived from an EMBL/GenBank/DDBJ whole genome shotgun (WGS) entry which is preliminary data.</text>
</comment>
<accession>A0A8S9MYI3</accession>
<sequence>MHSAYTTAPLRKRSSSKNRLRKSSFKKAVAGAYAPIDQEEGESSRQRNKKPCSTCHKSETFKGEKQMNQASIVGQMEKAFRQSMIPLGSAAAESKDYAGTTIDMRSHYASTWQELKNINRNHYEII</sequence>
<feature type="compositionally biased region" description="Basic residues" evidence="1">
    <location>
        <begin position="10"/>
        <end position="25"/>
    </location>
</feature>
<evidence type="ECO:0000256" key="1">
    <source>
        <dbReference type="SAM" id="MobiDB-lite"/>
    </source>
</evidence>
<name>A0A8S9MYI3_BRACR</name>
<dbReference type="Proteomes" id="UP000712600">
    <property type="component" value="Unassembled WGS sequence"/>
</dbReference>
<evidence type="ECO:0008006" key="4">
    <source>
        <dbReference type="Google" id="ProtNLM"/>
    </source>
</evidence>
<dbReference type="EMBL" id="QGKX02002183">
    <property type="protein sequence ID" value="KAF3488191.1"/>
    <property type="molecule type" value="Genomic_DNA"/>
</dbReference>
<evidence type="ECO:0000313" key="3">
    <source>
        <dbReference type="Proteomes" id="UP000712600"/>
    </source>
</evidence>
<dbReference type="AlphaFoldDB" id="A0A8S9MYI3"/>
<evidence type="ECO:0000313" key="2">
    <source>
        <dbReference type="EMBL" id="KAF3488191.1"/>
    </source>
</evidence>
<protein>
    <recommendedName>
        <fullName evidence="4">Cytochrome c domain-containing protein</fullName>
    </recommendedName>
</protein>
<gene>
    <name evidence="2" type="ORF">F2Q69_00054398</name>
</gene>
<proteinExistence type="predicted"/>
<reference evidence="2" key="1">
    <citation type="submission" date="2019-12" db="EMBL/GenBank/DDBJ databases">
        <title>Genome sequencing and annotation of Brassica cretica.</title>
        <authorList>
            <person name="Studholme D.J."/>
            <person name="Sarris P."/>
        </authorList>
    </citation>
    <scope>NUCLEOTIDE SEQUENCE</scope>
    <source>
        <strain evidence="2">PFS-109/04</strain>
        <tissue evidence="2">Leaf</tissue>
    </source>
</reference>
<organism evidence="2 3">
    <name type="scientific">Brassica cretica</name>
    <name type="common">Mustard</name>
    <dbReference type="NCBI Taxonomy" id="69181"/>
    <lineage>
        <taxon>Eukaryota</taxon>
        <taxon>Viridiplantae</taxon>
        <taxon>Streptophyta</taxon>
        <taxon>Embryophyta</taxon>
        <taxon>Tracheophyta</taxon>
        <taxon>Spermatophyta</taxon>
        <taxon>Magnoliopsida</taxon>
        <taxon>eudicotyledons</taxon>
        <taxon>Gunneridae</taxon>
        <taxon>Pentapetalae</taxon>
        <taxon>rosids</taxon>
        <taxon>malvids</taxon>
        <taxon>Brassicales</taxon>
        <taxon>Brassicaceae</taxon>
        <taxon>Brassiceae</taxon>
        <taxon>Brassica</taxon>
    </lineage>
</organism>